<evidence type="ECO:0000313" key="3">
    <source>
        <dbReference type="Proteomes" id="UP000248790"/>
    </source>
</evidence>
<dbReference type="GO" id="GO:0006355">
    <property type="term" value="P:regulation of DNA-templated transcription"/>
    <property type="evidence" value="ECO:0007669"/>
    <property type="project" value="InterPro"/>
</dbReference>
<dbReference type="Pfam" id="PF13411">
    <property type="entry name" value="MerR_1"/>
    <property type="match status" value="1"/>
</dbReference>
<evidence type="ECO:0000259" key="1">
    <source>
        <dbReference type="Pfam" id="PF13411"/>
    </source>
</evidence>
<proteinExistence type="predicted"/>
<keyword evidence="3" id="KW-1185">Reference proteome</keyword>
<dbReference type="InterPro" id="IPR009061">
    <property type="entry name" value="DNA-bd_dom_put_sf"/>
</dbReference>
<evidence type="ECO:0000313" key="2">
    <source>
        <dbReference type="EMBL" id="RAJ92692.1"/>
    </source>
</evidence>
<dbReference type="SUPFAM" id="SSF46955">
    <property type="entry name" value="Putative DNA-binding domain"/>
    <property type="match status" value="1"/>
</dbReference>
<dbReference type="AlphaFoldDB" id="A0A327WQC4"/>
<gene>
    <name evidence="2" type="ORF">LX87_05023</name>
</gene>
<dbReference type="Gene3D" id="1.10.1660.10">
    <property type="match status" value="1"/>
</dbReference>
<sequence length="288" mass="33635">MEEFKKYIGRWTQENYLEGFELSEEFLTIVTDKKYTISYLDDQKYHVVNYWDKQGLLLTKRDEVSKWRRFSFAEYVWMHMLQELTEMGVSHQKVVNAIRTAYGIPEEPAHLEDTMTEQEKSYYSTPNDETTHEEFGRLLVSSMLKKSALALRIYKDGTCKEMWGHGEYLFIPDPSRDWDFFIQVSLSEILSKILALGKFDSIMLSHALNKNEAELIEHLHNEELTSVSVQLKKGKPVMFELTSSGQVKDVLRLAEHLIEGRYESISYTTNGGKKAAFKKTTKVRLENE</sequence>
<reference evidence="2 3" key="1">
    <citation type="submission" date="2018-06" db="EMBL/GenBank/DDBJ databases">
        <title>Genomic Encyclopedia of Archaeal and Bacterial Type Strains, Phase II (KMG-II): from individual species to whole genera.</title>
        <authorList>
            <person name="Goeker M."/>
        </authorList>
    </citation>
    <scope>NUCLEOTIDE SEQUENCE [LARGE SCALE GENOMIC DNA]</scope>
    <source>
        <strain evidence="2 3">DSM 21851</strain>
    </source>
</reference>
<accession>A0A327WQC4</accession>
<feature type="domain" description="HTH merR-type" evidence="1">
    <location>
        <begin position="44"/>
        <end position="96"/>
    </location>
</feature>
<dbReference type="InterPro" id="IPR000551">
    <property type="entry name" value="MerR-type_HTH_dom"/>
</dbReference>
<organism evidence="2 3">
    <name type="scientific">Larkinella arboricola</name>
    <dbReference type="NCBI Taxonomy" id="643671"/>
    <lineage>
        <taxon>Bacteria</taxon>
        <taxon>Pseudomonadati</taxon>
        <taxon>Bacteroidota</taxon>
        <taxon>Cytophagia</taxon>
        <taxon>Cytophagales</taxon>
        <taxon>Spirosomataceae</taxon>
        <taxon>Larkinella</taxon>
    </lineage>
</organism>
<comment type="caution">
    <text evidence="2">The sequence shown here is derived from an EMBL/GenBank/DDBJ whole genome shotgun (WGS) entry which is preliminary data.</text>
</comment>
<dbReference type="Proteomes" id="UP000248790">
    <property type="component" value="Unassembled WGS sequence"/>
</dbReference>
<protein>
    <submittedName>
        <fullName evidence="2">MerR-like DNA binding protein</fullName>
    </submittedName>
</protein>
<dbReference type="RefSeq" id="WP_111631021.1">
    <property type="nucleotide sequence ID" value="NZ_QLMC01000007.1"/>
</dbReference>
<name>A0A327WQC4_LARAB</name>
<dbReference type="GO" id="GO:0003677">
    <property type="term" value="F:DNA binding"/>
    <property type="evidence" value="ECO:0007669"/>
    <property type="project" value="InterPro"/>
</dbReference>
<dbReference type="EMBL" id="QLMC01000007">
    <property type="protein sequence ID" value="RAJ92692.1"/>
    <property type="molecule type" value="Genomic_DNA"/>
</dbReference>